<dbReference type="Gene3D" id="2.30.30.240">
    <property type="entry name" value="PRC-barrel domain"/>
    <property type="match status" value="1"/>
</dbReference>
<evidence type="ECO:0000259" key="1">
    <source>
        <dbReference type="Pfam" id="PF05239"/>
    </source>
</evidence>
<reference evidence="2 3" key="1">
    <citation type="journal article" date="2019" name="Int. J. Syst. Evol. Microbiol.">
        <title>The Global Catalogue of Microorganisms (GCM) 10K type strain sequencing project: providing services to taxonomists for standard genome sequencing and annotation.</title>
        <authorList>
            <consortium name="The Broad Institute Genomics Platform"/>
            <consortium name="The Broad Institute Genome Sequencing Center for Infectious Disease"/>
            <person name="Wu L."/>
            <person name="Ma J."/>
        </authorList>
    </citation>
    <scope>NUCLEOTIDE SEQUENCE [LARGE SCALE GENOMIC DNA]</scope>
    <source>
        <strain evidence="2 3">DT85</strain>
    </source>
</reference>
<feature type="domain" description="PRC-barrel" evidence="1">
    <location>
        <begin position="1"/>
        <end position="76"/>
    </location>
</feature>
<name>A0ABD5ZPX5_9EURY</name>
<protein>
    <submittedName>
        <fullName evidence="2">PRC-barrel domain-containing protein</fullName>
    </submittedName>
</protein>
<accession>A0ABD5ZPX5</accession>
<evidence type="ECO:0000313" key="3">
    <source>
        <dbReference type="Proteomes" id="UP001596398"/>
    </source>
</evidence>
<dbReference type="Proteomes" id="UP001596398">
    <property type="component" value="Unassembled WGS sequence"/>
</dbReference>
<dbReference type="PANTHER" id="PTHR38137">
    <property type="entry name" value="PRC-BARREL DOMAIN PROTEIN"/>
    <property type="match status" value="1"/>
</dbReference>
<dbReference type="AlphaFoldDB" id="A0ABD5ZPX5"/>
<dbReference type="EMBL" id="JBHTAP010000001">
    <property type="protein sequence ID" value="MFC7235463.1"/>
    <property type="molecule type" value="Genomic_DNA"/>
</dbReference>
<dbReference type="InterPro" id="IPR011033">
    <property type="entry name" value="PRC_barrel-like_sf"/>
</dbReference>
<dbReference type="SUPFAM" id="SSF50346">
    <property type="entry name" value="PRC-barrel domain"/>
    <property type="match status" value="1"/>
</dbReference>
<evidence type="ECO:0000313" key="2">
    <source>
        <dbReference type="EMBL" id="MFC7235463.1"/>
    </source>
</evidence>
<proteinExistence type="predicted"/>
<gene>
    <name evidence="2" type="ORF">ACFQJ4_09075</name>
</gene>
<dbReference type="PANTHER" id="PTHR38137:SF2">
    <property type="entry name" value="PRC-BARREL DOMAIN-CONTAINING PROTEIN"/>
    <property type="match status" value="1"/>
</dbReference>
<comment type="caution">
    <text evidence="2">The sequence shown here is derived from an EMBL/GenBank/DDBJ whole genome shotgun (WGS) entry which is preliminary data.</text>
</comment>
<dbReference type="GeneID" id="79267157"/>
<keyword evidence="3" id="KW-1185">Reference proteome</keyword>
<dbReference type="RefSeq" id="WP_276233595.1">
    <property type="nucleotide sequence ID" value="NZ_CP119802.1"/>
</dbReference>
<dbReference type="Pfam" id="PF05239">
    <property type="entry name" value="PRC"/>
    <property type="match status" value="1"/>
</dbReference>
<organism evidence="2 3">
    <name type="scientific">Halosegnis marinus</name>
    <dbReference type="NCBI Taxonomy" id="3034023"/>
    <lineage>
        <taxon>Archaea</taxon>
        <taxon>Methanobacteriati</taxon>
        <taxon>Methanobacteriota</taxon>
        <taxon>Stenosarchaea group</taxon>
        <taxon>Halobacteria</taxon>
        <taxon>Halobacteriales</taxon>
        <taxon>Natronomonadaceae</taxon>
        <taxon>Halosegnis</taxon>
    </lineage>
</organism>
<dbReference type="InterPro" id="IPR027275">
    <property type="entry name" value="PRC-brl_dom"/>
</dbReference>
<sequence>MSEILAENLSEKRVVGSDGSEIGMLYNVTMDYKSGRLNHLLVEPAEGVTIDFEMDDRGRYHVPVSEVQAVKDHIVVAR</sequence>